<evidence type="ECO:0000256" key="2">
    <source>
        <dbReference type="SAM" id="Phobius"/>
    </source>
</evidence>
<evidence type="ECO:0000256" key="1">
    <source>
        <dbReference type="SAM" id="MobiDB-lite"/>
    </source>
</evidence>
<feature type="transmembrane region" description="Helical" evidence="2">
    <location>
        <begin position="41"/>
        <end position="60"/>
    </location>
</feature>
<keyword evidence="2" id="KW-1133">Transmembrane helix</keyword>
<organism evidence="3 4">
    <name type="scientific">Pandoravirus japonicus</name>
    <dbReference type="NCBI Taxonomy" id="2823154"/>
    <lineage>
        <taxon>Viruses</taxon>
        <taxon>Pandoravirus</taxon>
    </lineage>
</organism>
<evidence type="ECO:0000313" key="4">
    <source>
        <dbReference type="Proteomes" id="UP001253637"/>
    </source>
</evidence>
<protein>
    <submittedName>
        <fullName evidence="3">Uncharacterized protein</fullName>
    </submittedName>
</protein>
<keyword evidence="2" id="KW-0472">Membrane</keyword>
<keyword evidence="2" id="KW-0812">Transmembrane</keyword>
<evidence type="ECO:0000313" key="3">
    <source>
        <dbReference type="EMBL" id="BCU03757.1"/>
    </source>
</evidence>
<sequence>MDQRTLRRILCMPSPCPLSAPVAMAFVALCQKKRLVSIGRWEGAVFRFFFVIFCVGLLAAPRDRQRRCHAAFAAWTWAERKKRSAPTAAIETGSDDQKKIV</sequence>
<reference evidence="3" key="1">
    <citation type="submission" date="2021-04" db="EMBL/GenBank/DDBJ databases">
        <title>Draft Genome Sequence of Pandoravirus japonicus, Isolated from the Sabaishi River of Niigata, Japan.</title>
        <authorList>
            <person name="Hosokawa N."/>
            <person name="Takahashi H."/>
            <person name="Aoki K."/>
            <person name="Takemura M."/>
        </authorList>
    </citation>
    <scope>NUCLEOTIDE SEQUENCE</scope>
</reference>
<name>A0A811BRJ4_9VIRU</name>
<accession>A0A811BRJ4</accession>
<feature type="region of interest" description="Disordered" evidence="1">
    <location>
        <begin position="81"/>
        <end position="101"/>
    </location>
</feature>
<dbReference type="EMBL" id="LC625835">
    <property type="protein sequence ID" value="BCU03757.1"/>
    <property type="molecule type" value="Genomic_DNA"/>
</dbReference>
<dbReference type="Proteomes" id="UP001253637">
    <property type="component" value="Segment"/>
</dbReference>
<proteinExistence type="predicted"/>